<dbReference type="RefSeq" id="WP_054469945.1">
    <property type="nucleotide sequence ID" value="NZ_CP159837.1"/>
</dbReference>
<accession>A0AAU8JFQ9</accession>
<evidence type="ECO:0000313" key="1">
    <source>
        <dbReference type="EMBL" id="XCM38065.1"/>
    </source>
</evidence>
<protein>
    <submittedName>
        <fullName evidence="1">Uncharacterized protein</fullName>
    </submittedName>
</protein>
<reference evidence="1" key="1">
    <citation type="submission" date="2024-07" db="EMBL/GenBank/DDBJ databases">
        <authorList>
            <person name="Kim Y.J."/>
            <person name="Jeong J.Y."/>
        </authorList>
    </citation>
    <scope>NUCLEOTIDE SEQUENCE</scope>
    <source>
        <strain evidence="1">GIHE-MW2</strain>
    </source>
</reference>
<dbReference type="AlphaFoldDB" id="A0AAU8JFQ9"/>
<sequence>MLNLSEPNELDNDIVTLTKIQIALKAAARFREADCYRESLQSNLSQLVMETDLKSDLGLWQCKVTWKIC</sequence>
<proteinExistence type="predicted"/>
<name>A0AAU8JFQ9_9CYAN</name>
<dbReference type="EMBL" id="CP159837">
    <property type="protein sequence ID" value="XCM38065.1"/>
    <property type="molecule type" value="Genomic_DNA"/>
</dbReference>
<gene>
    <name evidence="1" type="ORF">ABWT76_000890</name>
</gene>
<organism evidence="1">
    <name type="scientific">Planktothricoides raciborskii GIHE-MW2</name>
    <dbReference type="NCBI Taxonomy" id="2792601"/>
    <lineage>
        <taxon>Bacteria</taxon>
        <taxon>Bacillati</taxon>
        <taxon>Cyanobacteriota</taxon>
        <taxon>Cyanophyceae</taxon>
        <taxon>Oscillatoriophycideae</taxon>
        <taxon>Oscillatoriales</taxon>
        <taxon>Oscillatoriaceae</taxon>
        <taxon>Planktothricoides</taxon>
    </lineage>
</organism>